<accession>A0A409XI85</accession>
<evidence type="ECO:0000256" key="5">
    <source>
        <dbReference type="SAM" id="MobiDB-lite"/>
    </source>
</evidence>
<feature type="compositionally biased region" description="Acidic residues" evidence="5">
    <location>
        <begin position="54"/>
        <end position="66"/>
    </location>
</feature>
<dbReference type="PANTHER" id="PTHR12649:SF11">
    <property type="entry name" value="PEPTIDYL-TRNA HYDROLASE 2, MITOCHONDRIAL"/>
    <property type="match status" value="1"/>
</dbReference>
<dbReference type="Proteomes" id="UP000283269">
    <property type="component" value="Unassembled WGS sequence"/>
</dbReference>
<evidence type="ECO:0000313" key="7">
    <source>
        <dbReference type="EMBL" id="PPQ90473.1"/>
    </source>
</evidence>
<evidence type="ECO:0000313" key="8">
    <source>
        <dbReference type="Proteomes" id="UP000283269"/>
    </source>
</evidence>
<dbReference type="InterPro" id="IPR002833">
    <property type="entry name" value="PTH2"/>
</dbReference>
<comment type="caution">
    <text evidence="7">The sequence shown here is derived from an EMBL/GenBank/DDBJ whole genome shotgun (WGS) entry which is preliminary data.</text>
</comment>
<dbReference type="GO" id="GO:0005829">
    <property type="term" value="C:cytosol"/>
    <property type="evidence" value="ECO:0007669"/>
    <property type="project" value="TreeGrafter"/>
</dbReference>
<dbReference type="SUPFAM" id="SSF102462">
    <property type="entry name" value="Peptidyl-tRNA hydrolase II"/>
    <property type="match status" value="1"/>
</dbReference>
<dbReference type="FunFam" id="3.40.1490.10:FF:000001">
    <property type="entry name" value="Peptidyl-tRNA hydrolase 2"/>
    <property type="match status" value="1"/>
</dbReference>
<keyword evidence="6" id="KW-0812">Transmembrane</keyword>
<dbReference type="AlphaFoldDB" id="A0A409XI85"/>
<dbReference type="FunCoup" id="A0A409XI85">
    <property type="interactions" value="697"/>
</dbReference>
<dbReference type="GO" id="GO:0004045">
    <property type="term" value="F:peptidyl-tRNA hydrolase activity"/>
    <property type="evidence" value="ECO:0007669"/>
    <property type="project" value="UniProtKB-EC"/>
</dbReference>
<dbReference type="Gene3D" id="3.40.1490.10">
    <property type="entry name" value="Bit1"/>
    <property type="match status" value="1"/>
</dbReference>
<dbReference type="Pfam" id="PF01981">
    <property type="entry name" value="PTH2"/>
    <property type="match status" value="1"/>
</dbReference>
<keyword evidence="6" id="KW-1133">Transmembrane helix</keyword>
<dbReference type="OrthoDB" id="1733656at2759"/>
<organism evidence="7 8">
    <name type="scientific">Psilocybe cyanescens</name>
    <dbReference type="NCBI Taxonomy" id="93625"/>
    <lineage>
        <taxon>Eukaryota</taxon>
        <taxon>Fungi</taxon>
        <taxon>Dikarya</taxon>
        <taxon>Basidiomycota</taxon>
        <taxon>Agaricomycotina</taxon>
        <taxon>Agaricomycetes</taxon>
        <taxon>Agaricomycetidae</taxon>
        <taxon>Agaricales</taxon>
        <taxon>Agaricineae</taxon>
        <taxon>Strophariaceae</taxon>
        <taxon>Psilocybe</taxon>
    </lineage>
</organism>
<evidence type="ECO:0000256" key="1">
    <source>
        <dbReference type="ARBA" id="ARBA00013260"/>
    </source>
</evidence>
<keyword evidence="8" id="KW-1185">Reference proteome</keyword>
<dbReference type="CDD" id="cd02430">
    <property type="entry name" value="PTH2"/>
    <property type="match status" value="1"/>
</dbReference>
<dbReference type="STRING" id="93625.A0A409XI85"/>
<dbReference type="EMBL" id="NHYD01001635">
    <property type="protein sequence ID" value="PPQ90473.1"/>
    <property type="molecule type" value="Genomic_DNA"/>
</dbReference>
<evidence type="ECO:0000256" key="4">
    <source>
        <dbReference type="ARBA" id="ARBA00048707"/>
    </source>
</evidence>
<sequence>MGPNILSIYAALVVTSISIGFWAGTKTKNRTDKQSTANPIVPSLNPEKSKSLEEELDGNETDETEESTVSSVGDGDIGSLRVDSTDDNCKMVLVVRTDLGMTSGKIAAQCSHAALACYKTLLVKNPTLLRQWERTGQTKVALRCDNEGELLLLKAQAQSLNLCARSIQDAGRTQIAAGSRTVLGIAGPARLVNQITGKLKLL</sequence>
<dbReference type="InterPro" id="IPR023476">
    <property type="entry name" value="Pep_tRNA_hydro_II_dom_sf"/>
</dbReference>
<feature type="region of interest" description="Disordered" evidence="5">
    <location>
        <begin position="28"/>
        <end position="79"/>
    </location>
</feature>
<gene>
    <name evidence="7" type="ORF">CVT25_014991</name>
</gene>
<proteinExistence type="inferred from homology"/>
<reference evidence="7 8" key="1">
    <citation type="journal article" date="2018" name="Evol. Lett.">
        <title>Horizontal gene cluster transfer increased hallucinogenic mushroom diversity.</title>
        <authorList>
            <person name="Reynolds H.T."/>
            <person name="Vijayakumar V."/>
            <person name="Gluck-Thaler E."/>
            <person name="Korotkin H.B."/>
            <person name="Matheny P.B."/>
            <person name="Slot J.C."/>
        </authorList>
    </citation>
    <scope>NUCLEOTIDE SEQUENCE [LARGE SCALE GENOMIC DNA]</scope>
    <source>
        <strain evidence="7 8">2631</strain>
    </source>
</reference>
<protein>
    <recommendedName>
        <fullName evidence="1">peptidyl-tRNA hydrolase</fullName>
        <ecNumber evidence="1">3.1.1.29</ecNumber>
    </recommendedName>
</protein>
<dbReference type="PANTHER" id="PTHR12649">
    <property type="entry name" value="PEPTIDYL-TRNA HYDROLASE 2"/>
    <property type="match status" value="1"/>
</dbReference>
<keyword evidence="2" id="KW-0378">Hydrolase</keyword>
<comment type="similarity">
    <text evidence="3">Belongs to the PTH2 family.</text>
</comment>
<keyword evidence="6" id="KW-0472">Membrane</keyword>
<feature type="transmembrane region" description="Helical" evidence="6">
    <location>
        <begin position="6"/>
        <end position="24"/>
    </location>
</feature>
<evidence type="ECO:0000256" key="2">
    <source>
        <dbReference type="ARBA" id="ARBA00022801"/>
    </source>
</evidence>
<dbReference type="InParanoid" id="A0A409XI85"/>
<name>A0A409XI85_PSICY</name>
<evidence type="ECO:0000256" key="3">
    <source>
        <dbReference type="ARBA" id="ARBA00038050"/>
    </source>
</evidence>
<comment type="catalytic activity">
    <reaction evidence="4">
        <text>an N-acyl-L-alpha-aminoacyl-tRNA + H2O = an N-acyl-L-amino acid + a tRNA + H(+)</text>
        <dbReference type="Rhea" id="RHEA:54448"/>
        <dbReference type="Rhea" id="RHEA-COMP:10123"/>
        <dbReference type="Rhea" id="RHEA-COMP:13883"/>
        <dbReference type="ChEBI" id="CHEBI:15377"/>
        <dbReference type="ChEBI" id="CHEBI:15378"/>
        <dbReference type="ChEBI" id="CHEBI:59874"/>
        <dbReference type="ChEBI" id="CHEBI:78442"/>
        <dbReference type="ChEBI" id="CHEBI:138191"/>
        <dbReference type="EC" id="3.1.1.29"/>
    </reaction>
</comment>
<evidence type="ECO:0000256" key="6">
    <source>
        <dbReference type="SAM" id="Phobius"/>
    </source>
</evidence>
<dbReference type="NCBIfam" id="TIGR00283">
    <property type="entry name" value="arch_pth2"/>
    <property type="match status" value="1"/>
</dbReference>
<dbReference type="EC" id="3.1.1.29" evidence="1"/>